<comment type="caution">
    <text evidence="4">The sequence shown here is derived from an EMBL/GenBank/DDBJ whole genome shotgun (WGS) entry which is preliminary data.</text>
</comment>
<feature type="domain" description="Response regulatory" evidence="2">
    <location>
        <begin position="1"/>
        <end position="89"/>
    </location>
</feature>
<accession>A0A4R3KQE0</accession>
<dbReference type="InterPro" id="IPR046947">
    <property type="entry name" value="LytR-like"/>
</dbReference>
<feature type="modified residue" description="4-aspartylphosphate" evidence="1">
    <location>
        <position position="26"/>
    </location>
</feature>
<sequence length="205" mass="24147">MQSILSAEAFHFEWLEDFSYDIILLDIQMAELSGIELAKLIREKDKHIQIIFVTAIPDYIGEGYDVDAINYLIKPISEEKLRECLSKAINKKEIQPKSILIEIDGGVHRIYEDSIMYLEIEGHELFIHQEDKTISIRKPLSEMEELLSMDEFIKPHRSYLVALKYIKYIDSKKITLKNRTTILISRGNSKEVQRKFFNYFKRDVK</sequence>
<dbReference type="Gene3D" id="2.40.50.1020">
    <property type="entry name" value="LytTr DNA-binding domain"/>
    <property type="match status" value="1"/>
</dbReference>
<dbReference type="OrthoDB" id="1701771at2"/>
<dbReference type="InterPro" id="IPR001789">
    <property type="entry name" value="Sig_transdc_resp-reg_receiver"/>
</dbReference>
<evidence type="ECO:0000256" key="1">
    <source>
        <dbReference type="PROSITE-ProRule" id="PRU00169"/>
    </source>
</evidence>
<dbReference type="AlphaFoldDB" id="A0A4R3KQE0"/>
<keyword evidence="1" id="KW-0597">Phosphoprotein</keyword>
<keyword evidence="5" id="KW-1185">Reference proteome</keyword>
<dbReference type="PANTHER" id="PTHR37299">
    <property type="entry name" value="TRANSCRIPTIONAL REGULATOR-RELATED"/>
    <property type="match status" value="1"/>
</dbReference>
<dbReference type="InterPro" id="IPR007492">
    <property type="entry name" value="LytTR_DNA-bd_dom"/>
</dbReference>
<evidence type="ECO:0000313" key="4">
    <source>
        <dbReference type="EMBL" id="TCS87069.1"/>
    </source>
</evidence>
<dbReference type="Pfam" id="PF04397">
    <property type="entry name" value="LytTR"/>
    <property type="match status" value="1"/>
</dbReference>
<dbReference type="InterPro" id="IPR011006">
    <property type="entry name" value="CheY-like_superfamily"/>
</dbReference>
<dbReference type="Proteomes" id="UP000294567">
    <property type="component" value="Unassembled WGS sequence"/>
</dbReference>
<gene>
    <name evidence="4" type="ORF">EDD65_11227</name>
</gene>
<reference evidence="4 5" key="1">
    <citation type="submission" date="2019-03" db="EMBL/GenBank/DDBJ databases">
        <title>Genomic Encyclopedia of Type Strains, Phase IV (KMG-IV): sequencing the most valuable type-strain genomes for metagenomic binning, comparative biology and taxonomic classification.</title>
        <authorList>
            <person name="Goeker M."/>
        </authorList>
    </citation>
    <scope>NUCLEOTIDE SEQUENCE [LARGE SCALE GENOMIC DNA]</scope>
    <source>
        <strain evidence="4 5">DSM 26752</strain>
    </source>
</reference>
<dbReference type="RefSeq" id="WP_132029026.1">
    <property type="nucleotide sequence ID" value="NZ_CP068564.1"/>
</dbReference>
<evidence type="ECO:0000313" key="5">
    <source>
        <dbReference type="Proteomes" id="UP000294567"/>
    </source>
</evidence>
<dbReference type="GO" id="GO:0000156">
    <property type="term" value="F:phosphorelay response regulator activity"/>
    <property type="evidence" value="ECO:0007669"/>
    <property type="project" value="InterPro"/>
</dbReference>
<feature type="domain" description="HTH LytTR-type" evidence="3">
    <location>
        <begin position="99"/>
        <end position="198"/>
    </location>
</feature>
<dbReference type="PROSITE" id="PS50930">
    <property type="entry name" value="HTH_LYTTR"/>
    <property type="match status" value="1"/>
</dbReference>
<dbReference type="Pfam" id="PF00072">
    <property type="entry name" value="Response_reg"/>
    <property type="match status" value="1"/>
</dbReference>
<dbReference type="SUPFAM" id="SSF52172">
    <property type="entry name" value="CheY-like"/>
    <property type="match status" value="1"/>
</dbReference>
<organism evidence="4 5">
    <name type="scientific">Keratinibaculum paraultunense</name>
    <dbReference type="NCBI Taxonomy" id="1278232"/>
    <lineage>
        <taxon>Bacteria</taxon>
        <taxon>Bacillati</taxon>
        <taxon>Bacillota</taxon>
        <taxon>Tissierellia</taxon>
        <taxon>Tissierellales</taxon>
        <taxon>Tepidimicrobiaceae</taxon>
        <taxon>Keratinibaculum</taxon>
    </lineage>
</organism>
<dbReference type="EMBL" id="SMAE01000012">
    <property type="protein sequence ID" value="TCS87069.1"/>
    <property type="molecule type" value="Genomic_DNA"/>
</dbReference>
<evidence type="ECO:0000259" key="2">
    <source>
        <dbReference type="PROSITE" id="PS50110"/>
    </source>
</evidence>
<dbReference type="PANTHER" id="PTHR37299:SF1">
    <property type="entry name" value="STAGE 0 SPORULATION PROTEIN A HOMOLOG"/>
    <property type="match status" value="1"/>
</dbReference>
<name>A0A4R3KQE0_9FIRM</name>
<dbReference type="SMART" id="SM00850">
    <property type="entry name" value="LytTR"/>
    <property type="match status" value="1"/>
</dbReference>
<evidence type="ECO:0000259" key="3">
    <source>
        <dbReference type="PROSITE" id="PS50930"/>
    </source>
</evidence>
<protein>
    <submittedName>
        <fullName evidence="4">LytTR family two component transcriptional regulator</fullName>
    </submittedName>
</protein>
<proteinExistence type="predicted"/>
<dbReference type="PROSITE" id="PS50110">
    <property type="entry name" value="RESPONSE_REGULATORY"/>
    <property type="match status" value="1"/>
</dbReference>
<dbReference type="GO" id="GO:0003677">
    <property type="term" value="F:DNA binding"/>
    <property type="evidence" value="ECO:0007669"/>
    <property type="project" value="InterPro"/>
</dbReference>
<dbReference type="Gene3D" id="3.40.50.2300">
    <property type="match status" value="1"/>
</dbReference>